<dbReference type="EMBL" id="JBHSQO010000010">
    <property type="protein sequence ID" value="MFC6090023.1"/>
    <property type="molecule type" value="Genomic_DNA"/>
</dbReference>
<dbReference type="SUPFAM" id="SSF55961">
    <property type="entry name" value="Bet v1-like"/>
    <property type="match status" value="1"/>
</dbReference>
<evidence type="ECO:0000313" key="3">
    <source>
        <dbReference type="EMBL" id="MFC6090023.1"/>
    </source>
</evidence>
<proteinExistence type="inferred from homology"/>
<reference evidence="4" key="1">
    <citation type="journal article" date="2019" name="Int. J. Syst. Evol. Microbiol.">
        <title>The Global Catalogue of Microorganisms (GCM) 10K type strain sequencing project: providing services to taxonomists for standard genome sequencing and annotation.</title>
        <authorList>
            <consortium name="The Broad Institute Genomics Platform"/>
            <consortium name="The Broad Institute Genome Sequencing Center for Infectious Disease"/>
            <person name="Wu L."/>
            <person name="Ma J."/>
        </authorList>
    </citation>
    <scope>NUCLEOTIDE SEQUENCE [LARGE SCALE GENOMIC DNA]</scope>
    <source>
        <strain evidence="4">CGMCC 4.7246</strain>
    </source>
</reference>
<feature type="domain" description="Activator of Hsp90 ATPase homologue 1/2-like C-terminal" evidence="2">
    <location>
        <begin position="16"/>
        <end position="109"/>
    </location>
</feature>
<accession>A0ABW1P3A4</accession>
<gene>
    <name evidence="3" type="ORF">ACFP3R_12135</name>
</gene>
<comment type="similarity">
    <text evidence="1">Belongs to the AHA1 family.</text>
</comment>
<keyword evidence="4" id="KW-1185">Reference proteome</keyword>
<dbReference type="RefSeq" id="WP_380635603.1">
    <property type="nucleotide sequence ID" value="NZ_JBHSQO010000010.1"/>
</dbReference>
<evidence type="ECO:0000259" key="2">
    <source>
        <dbReference type="Pfam" id="PF08327"/>
    </source>
</evidence>
<comment type="caution">
    <text evidence="3">The sequence shown here is derived from an EMBL/GenBank/DDBJ whole genome shotgun (WGS) entry which is preliminary data.</text>
</comment>
<protein>
    <submittedName>
        <fullName evidence="3">SRPBCC domain-containing protein</fullName>
    </submittedName>
</protein>
<dbReference type="InterPro" id="IPR023393">
    <property type="entry name" value="START-like_dom_sf"/>
</dbReference>
<dbReference type="InterPro" id="IPR013538">
    <property type="entry name" value="ASHA1/2-like_C"/>
</dbReference>
<dbReference type="Pfam" id="PF08327">
    <property type="entry name" value="AHSA1"/>
    <property type="match status" value="1"/>
</dbReference>
<evidence type="ECO:0000256" key="1">
    <source>
        <dbReference type="ARBA" id="ARBA00006817"/>
    </source>
</evidence>
<dbReference type="Proteomes" id="UP001596220">
    <property type="component" value="Unassembled WGS sequence"/>
</dbReference>
<name>A0ABW1P3A4_9PSEU</name>
<sequence length="187" mass="20447">MAGGPGYAAVLRRTYDAPAEDVWDAITTPERLERWFLPVSGNLEHGGKFQLEGHAGGDIVECDRPRKLHLTWMAEGHPANEIVLVLTADGDSRTTLELEHSGPGEGDEVIGHVLAVGVGWDPALIALGQQVAGETPDKQWWFESPEALEFTKMSVRSWAEVLKDRKVADADAVDKTAEETLGFYTPE</sequence>
<evidence type="ECO:0000313" key="4">
    <source>
        <dbReference type="Proteomes" id="UP001596220"/>
    </source>
</evidence>
<dbReference type="Gene3D" id="3.30.530.20">
    <property type="match status" value="1"/>
</dbReference>
<organism evidence="3 4">
    <name type="scientific">Saccharothrix lopnurensis</name>
    <dbReference type="NCBI Taxonomy" id="1670621"/>
    <lineage>
        <taxon>Bacteria</taxon>
        <taxon>Bacillati</taxon>
        <taxon>Actinomycetota</taxon>
        <taxon>Actinomycetes</taxon>
        <taxon>Pseudonocardiales</taxon>
        <taxon>Pseudonocardiaceae</taxon>
        <taxon>Saccharothrix</taxon>
    </lineage>
</organism>